<dbReference type="PANTHER" id="PTHR43794:SF11">
    <property type="entry name" value="AMIDOHYDROLASE-RELATED DOMAIN-CONTAINING PROTEIN"/>
    <property type="match status" value="1"/>
</dbReference>
<proteinExistence type="predicted"/>
<dbReference type="SUPFAM" id="SSF51556">
    <property type="entry name" value="Metallo-dependent hydrolases"/>
    <property type="match status" value="1"/>
</dbReference>
<sequence length="454" mass="49144">MPETNANESRLLIKGATVLTMDPTLGDLTTGDILIVGDRISAVAAELSDPQAEVIDARGMIAIPGLIDTHMHAWQTPLKGLHGAGWTFDDYQSRVFYLREHFGVEDIHDATLAGSIEMLDAGVTGVLDFCHNVMSPQHAEAALRAHRGTGQRTLWAYGMLSTLDGSLQDDAWRLEHIREMRKETGDGGLLRIGMALASIERGSMDQITTEIGLARELGMQMTVHQNPAGQIRELHQAGLLGGDIVPAHSNAADNEELELIADCGGSISFTPECEFAGGRSMTVLNRAHRAGVASSLGIDTPARVPIDMFNAMRLTFMLMRSVEAVDEREAGRYPLTRRPGTPMVEPRHMLEYATVNGARAIGLGDDLGRLAPRQLADIVLINPEPYGVALGDPAAHVVLRTQPRDVDTVIVGGAVRKRDGKLTDLDRDDAGAATRRVRERIFADVESAPQGVHQ</sequence>
<comment type="caution">
    <text evidence="3">The sequence shown here is derived from an EMBL/GenBank/DDBJ whole genome shotgun (WGS) entry which is preliminary data.</text>
</comment>
<dbReference type="InterPro" id="IPR032466">
    <property type="entry name" value="Metal_Hydrolase"/>
</dbReference>
<name>A0ABT0UF70_9ACTN</name>
<feature type="domain" description="Amidohydrolase-related" evidence="2">
    <location>
        <begin position="61"/>
        <end position="414"/>
    </location>
</feature>
<keyword evidence="4" id="KW-1185">Reference proteome</keyword>
<evidence type="ECO:0000259" key="2">
    <source>
        <dbReference type="Pfam" id="PF01979"/>
    </source>
</evidence>
<dbReference type="EMBL" id="JAMQAW010000002">
    <property type="protein sequence ID" value="MCM2387247.1"/>
    <property type="molecule type" value="Genomic_DNA"/>
</dbReference>
<dbReference type="InterPro" id="IPR050287">
    <property type="entry name" value="MTA/SAH_deaminase"/>
</dbReference>
<dbReference type="RefSeq" id="WP_250917597.1">
    <property type="nucleotide sequence ID" value="NZ_JAMQAW010000002.1"/>
</dbReference>
<dbReference type="PANTHER" id="PTHR43794">
    <property type="entry name" value="AMINOHYDROLASE SSNA-RELATED"/>
    <property type="match status" value="1"/>
</dbReference>
<dbReference type="InterPro" id="IPR006680">
    <property type="entry name" value="Amidohydro-rel"/>
</dbReference>
<gene>
    <name evidence="3" type="ORF">NBG84_02780</name>
</gene>
<dbReference type="SUPFAM" id="SSF51338">
    <property type="entry name" value="Composite domain of metallo-dependent hydrolases"/>
    <property type="match status" value="1"/>
</dbReference>
<protein>
    <submittedName>
        <fullName evidence="3">Amidohydrolase family protein</fullName>
    </submittedName>
</protein>
<evidence type="ECO:0000256" key="1">
    <source>
        <dbReference type="ARBA" id="ARBA00022801"/>
    </source>
</evidence>
<dbReference type="Gene3D" id="2.30.40.10">
    <property type="entry name" value="Urease, subunit C, domain 1"/>
    <property type="match status" value="1"/>
</dbReference>
<organism evidence="3 4">
    <name type="scientific">Streptomyces albipurpureus</name>
    <dbReference type="NCBI Taxonomy" id="2897419"/>
    <lineage>
        <taxon>Bacteria</taxon>
        <taxon>Bacillati</taxon>
        <taxon>Actinomycetota</taxon>
        <taxon>Actinomycetes</taxon>
        <taxon>Kitasatosporales</taxon>
        <taxon>Streptomycetaceae</taxon>
        <taxon>Streptomyces</taxon>
    </lineage>
</organism>
<evidence type="ECO:0000313" key="3">
    <source>
        <dbReference type="EMBL" id="MCM2387247.1"/>
    </source>
</evidence>
<dbReference type="Gene3D" id="3.20.20.140">
    <property type="entry name" value="Metal-dependent hydrolases"/>
    <property type="match status" value="1"/>
</dbReference>
<keyword evidence="1" id="KW-0378">Hydrolase</keyword>
<dbReference type="InterPro" id="IPR011059">
    <property type="entry name" value="Metal-dep_hydrolase_composite"/>
</dbReference>
<reference evidence="3" key="1">
    <citation type="submission" date="2022-06" db="EMBL/GenBank/DDBJ databases">
        <title>Genome public.</title>
        <authorList>
            <person name="Sun Q."/>
        </authorList>
    </citation>
    <scope>NUCLEOTIDE SEQUENCE</scope>
    <source>
        <strain evidence="3">CWNU-1</strain>
    </source>
</reference>
<evidence type="ECO:0000313" key="4">
    <source>
        <dbReference type="Proteomes" id="UP001431429"/>
    </source>
</evidence>
<accession>A0ABT0UF70</accession>
<dbReference type="Pfam" id="PF01979">
    <property type="entry name" value="Amidohydro_1"/>
    <property type="match status" value="1"/>
</dbReference>
<dbReference type="Proteomes" id="UP001431429">
    <property type="component" value="Unassembled WGS sequence"/>
</dbReference>